<dbReference type="AlphaFoldDB" id="A0ABD7JW73"/>
<proteinExistence type="predicted"/>
<sequence length="133" mass="14252">MNQGARQPAALSVAALSDCLRPANGAPYSVERYVEIFGLSPAAFAAQIDTYRHQQPGAASASDAEAAQRFIADVLQVILAVAESGVTVERAIAWFRREPLPIFEQRTAEQLVSHGQVAQVLQFLASWQAGSQG</sequence>
<comment type="caution">
    <text evidence="1">The sequence shown here is derived from an EMBL/GenBank/DDBJ whole genome shotgun (WGS) entry which is preliminary data.</text>
</comment>
<name>A0ABD7JW73_PSEAI</name>
<reference evidence="1 2" key="1">
    <citation type="submission" date="2018-12" db="EMBL/GenBank/DDBJ databases">
        <title>Pseudomonas aeruginosa Diversity Panel.</title>
        <authorList>
            <person name="Snesrud E."/>
            <person name="Mcgann P."/>
        </authorList>
    </citation>
    <scope>NUCLEOTIDE SEQUENCE [LARGE SCALE GENOMIC DNA]</scope>
    <source>
        <strain evidence="1 2">MRSN6241</strain>
    </source>
</reference>
<dbReference type="Proteomes" id="UP000276985">
    <property type="component" value="Unassembled WGS sequence"/>
</dbReference>
<evidence type="ECO:0008006" key="3">
    <source>
        <dbReference type="Google" id="ProtNLM"/>
    </source>
</evidence>
<dbReference type="RefSeq" id="WP_003100889.1">
    <property type="nucleotide sequence ID" value="NZ_CAADKC010000711.1"/>
</dbReference>
<dbReference type="EMBL" id="RXTL01000044">
    <property type="protein sequence ID" value="RTS40257.1"/>
    <property type="molecule type" value="Genomic_DNA"/>
</dbReference>
<evidence type="ECO:0000313" key="1">
    <source>
        <dbReference type="EMBL" id="RTS40257.1"/>
    </source>
</evidence>
<accession>A0ABD7JW73</accession>
<organism evidence="1 2">
    <name type="scientific">Pseudomonas aeruginosa</name>
    <dbReference type="NCBI Taxonomy" id="287"/>
    <lineage>
        <taxon>Bacteria</taxon>
        <taxon>Pseudomonadati</taxon>
        <taxon>Pseudomonadota</taxon>
        <taxon>Gammaproteobacteria</taxon>
        <taxon>Pseudomonadales</taxon>
        <taxon>Pseudomonadaceae</taxon>
        <taxon>Pseudomonas</taxon>
    </lineage>
</organism>
<evidence type="ECO:0000313" key="2">
    <source>
        <dbReference type="Proteomes" id="UP000276985"/>
    </source>
</evidence>
<protein>
    <recommendedName>
        <fullName evidence="3">DUF2384 domain-containing protein</fullName>
    </recommendedName>
</protein>
<gene>
    <name evidence="1" type="ORF">DY940_30105</name>
</gene>